<proteinExistence type="predicted"/>
<dbReference type="EMBL" id="VUJU01014313">
    <property type="protein sequence ID" value="KAF0702340.1"/>
    <property type="molecule type" value="Genomic_DNA"/>
</dbReference>
<keyword evidence="2" id="KW-1185">Reference proteome</keyword>
<comment type="caution">
    <text evidence="1">The sequence shown here is derived from an EMBL/GenBank/DDBJ whole genome shotgun (WGS) entry which is preliminary data.</text>
</comment>
<sequence>MDKLFDILNSKKKFDGKDFTRSSKNTAQQRGNLLLICEVFENMTVFEKKTVDGEAYQNSENSTYGNLNVPPNEFYNYVSELDTIFVSNFPTLAIENDVGKKLKNLVENVPFNHPCPKFDVGYLKALYI</sequence>
<protein>
    <submittedName>
        <fullName evidence="1">THAP-type domain-containing protein</fullName>
    </submittedName>
</protein>
<feature type="non-terminal residue" evidence="1">
    <location>
        <position position="128"/>
    </location>
</feature>
<dbReference type="OrthoDB" id="6778765at2759"/>
<evidence type="ECO:0000313" key="2">
    <source>
        <dbReference type="Proteomes" id="UP000478052"/>
    </source>
</evidence>
<reference evidence="1 2" key="1">
    <citation type="submission" date="2019-08" db="EMBL/GenBank/DDBJ databases">
        <title>Whole genome of Aphis craccivora.</title>
        <authorList>
            <person name="Voronova N.V."/>
            <person name="Shulinski R.S."/>
            <person name="Bandarenka Y.V."/>
            <person name="Zhorov D.G."/>
            <person name="Warner D."/>
        </authorList>
    </citation>
    <scope>NUCLEOTIDE SEQUENCE [LARGE SCALE GENOMIC DNA]</scope>
    <source>
        <strain evidence="1">180601</strain>
        <tissue evidence="1">Whole Body</tissue>
    </source>
</reference>
<dbReference type="Proteomes" id="UP000478052">
    <property type="component" value="Unassembled WGS sequence"/>
</dbReference>
<name>A0A6G0VMZ7_APHCR</name>
<gene>
    <name evidence="1" type="ORF">FWK35_00031410</name>
</gene>
<dbReference type="AlphaFoldDB" id="A0A6G0VMZ7"/>
<accession>A0A6G0VMZ7</accession>
<evidence type="ECO:0000313" key="1">
    <source>
        <dbReference type="EMBL" id="KAF0702340.1"/>
    </source>
</evidence>
<organism evidence="1 2">
    <name type="scientific">Aphis craccivora</name>
    <name type="common">Cowpea aphid</name>
    <dbReference type="NCBI Taxonomy" id="307492"/>
    <lineage>
        <taxon>Eukaryota</taxon>
        <taxon>Metazoa</taxon>
        <taxon>Ecdysozoa</taxon>
        <taxon>Arthropoda</taxon>
        <taxon>Hexapoda</taxon>
        <taxon>Insecta</taxon>
        <taxon>Pterygota</taxon>
        <taxon>Neoptera</taxon>
        <taxon>Paraneoptera</taxon>
        <taxon>Hemiptera</taxon>
        <taxon>Sternorrhyncha</taxon>
        <taxon>Aphidomorpha</taxon>
        <taxon>Aphidoidea</taxon>
        <taxon>Aphididae</taxon>
        <taxon>Aphidini</taxon>
        <taxon>Aphis</taxon>
        <taxon>Aphis</taxon>
    </lineage>
</organism>